<dbReference type="GO" id="GO:0006508">
    <property type="term" value="P:proteolysis"/>
    <property type="evidence" value="ECO:0007669"/>
    <property type="project" value="UniProtKB-KW"/>
</dbReference>
<dbReference type="Proteomes" id="UP000002051">
    <property type="component" value="Chromosome 8"/>
</dbReference>
<dbReference type="STRING" id="3880.G7ZWQ8"/>
<accession>G7ZWQ8</accession>
<dbReference type="EMBL" id="CM001224">
    <property type="protein sequence ID" value="KEH18085.1"/>
    <property type="molecule type" value="Genomic_DNA"/>
</dbReference>
<evidence type="ECO:0000313" key="5">
    <source>
        <dbReference type="Proteomes" id="UP000002051"/>
    </source>
</evidence>
<dbReference type="PANTHER" id="PTHR48104:SF30">
    <property type="entry name" value="METACASPASE-1"/>
    <property type="match status" value="1"/>
</dbReference>
<organism evidence="3 5">
    <name type="scientific">Medicago truncatula</name>
    <name type="common">Barrel medic</name>
    <name type="synonym">Medicago tribuloides</name>
    <dbReference type="NCBI Taxonomy" id="3880"/>
    <lineage>
        <taxon>Eukaryota</taxon>
        <taxon>Viridiplantae</taxon>
        <taxon>Streptophyta</taxon>
        <taxon>Embryophyta</taxon>
        <taxon>Tracheophyta</taxon>
        <taxon>Spermatophyta</taxon>
        <taxon>Magnoliopsida</taxon>
        <taxon>eudicotyledons</taxon>
        <taxon>Gunneridae</taxon>
        <taxon>Pentapetalae</taxon>
        <taxon>rosids</taxon>
        <taxon>fabids</taxon>
        <taxon>Fabales</taxon>
        <taxon>Fabaceae</taxon>
        <taxon>Papilionoideae</taxon>
        <taxon>50 kb inversion clade</taxon>
        <taxon>NPAAA clade</taxon>
        <taxon>Hologalegina</taxon>
        <taxon>IRL clade</taxon>
        <taxon>Trifolieae</taxon>
        <taxon>Medicago</taxon>
    </lineage>
</organism>
<dbReference type="InterPro" id="IPR050452">
    <property type="entry name" value="Metacaspase"/>
</dbReference>
<keyword evidence="3" id="KW-0378">Hydrolase</keyword>
<gene>
    <name evidence="3" type="ordered locus">MTR_8g010630</name>
</gene>
<keyword evidence="3" id="KW-0645">Protease</keyword>
<dbReference type="HOGENOM" id="CLU_1322667_0_0_1"/>
<dbReference type="PaxDb" id="3880-AES83333"/>
<evidence type="ECO:0000313" key="4">
    <source>
        <dbReference type="EnsemblPlants" id="KEH18085"/>
    </source>
</evidence>
<dbReference type="EnsemblPlants" id="KEH18085">
    <property type="protein sequence ID" value="KEH18085"/>
    <property type="gene ID" value="MTR_8g010630"/>
</dbReference>
<dbReference type="PANTHER" id="PTHR48104">
    <property type="entry name" value="METACASPASE-4"/>
    <property type="match status" value="1"/>
</dbReference>
<evidence type="ECO:0000256" key="1">
    <source>
        <dbReference type="ARBA" id="ARBA00009005"/>
    </source>
</evidence>
<name>G7ZWQ8_MEDTR</name>
<keyword evidence="5" id="KW-1185">Reference proteome</keyword>
<feature type="region of interest" description="Disordered" evidence="2">
    <location>
        <begin position="1"/>
        <end position="22"/>
    </location>
</feature>
<proteinExistence type="inferred from homology"/>
<reference evidence="3 5" key="1">
    <citation type="journal article" date="2011" name="Nature">
        <title>The Medicago genome provides insight into the evolution of rhizobial symbioses.</title>
        <authorList>
            <person name="Young N.D."/>
            <person name="Debelle F."/>
            <person name="Oldroyd G.E."/>
            <person name="Geurts R."/>
            <person name="Cannon S.B."/>
            <person name="Udvardi M.K."/>
            <person name="Benedito V.A."/>
            <person name="Mayer K.F."/>
            <person name="Gouzy J."/>
            <person name="Schoof H."/>
            <person name="Van de Peer Y."/>
            <person name="Proost S."/>
            <person name="Cook D.R."/>
            <person name="Meyers B.C."/>
            <person name="Spannagl M."/>
            <person name="Cheung F."/>
            <person name="De Mita S."/>
            <person name="Krishnakumar V."/>
            <person name="Gundlach H."/>
            <person name="Zhou S."/>
            <person name="Mudge J."/>
            <person name="Bharti A.K."/>
            <person name="Murray J.D."/>
            <person name="Naoumkina M.A."/>
            <person name="Rosen B."/>
            <person name="Silverstein K.A."/>
            <person name="Tang H."/>
            <person name="Rombauts S."/>
            <person name="Zhao P.X."/>
            <person name="Zhou P."/>
            <person name="Barbe V."/>
            <person name="Bardou P."/>
            <person name="Bechner M."/>
            <person name="Bellec A."/>
            <person name="Berger A."/>
            <person name="Berges H."/>
            <person name="Bidwell S."/>
            <person name="Bisseling T."/>
            <person name="Choisne N."/>
            <person name="Couloux A."/>
            <person name="Denny R."/>
            <person name="Deshpande S."/>
            <person name="Dai X."/>
            <person name="Doyle J.J."/>
            <person name="Dudez A.M."/>
            <person name="Farmer A.D."/>
            <person name="Fouteau S."/>
            <person name="Franken C."/>
            <person name="Gibelin C."/>
            <person name="Gish J."/>
            <person name="Goldstein S."/>
            <person name="Gonzalez A.J."/>
            <person name="Green P.J."/>
            <person name="Hallab A."/>
            <person name="Hartog M."/>
            <person name="Hua A."/>
            <person name="Humphray S.J."/>
            <person name="Jeong D.H."/>
            <person name="Jing Y."/>
            <person name="Jocker A."/>
            <person name="Kenton S.M."/>
            <person name="Kim D.J."/>
            <person name="Klee K."/>
            <person name="Lai H."/>
            <person name="Lang C."/>
            <person name="Lin S."/>
            <person name="Macmil S.L."/>
            <person name="Magdelenat G."/>
            <person name="Matthews L."/>
            <person name="McCorrison J."/>
            <person name="Monaghan E.L."/>
            <person name="Mun J.H."/>
            <person name="Najar F.Z."/>
            <person name="Nicholson C."/>
            <person name="Noirot C."/>
            <person name="O'Bleness M."/>
            <person name="Paule C.R."/>
            <person name="Poulain J."/>
            <person name="Prion F."/>
            <person name="Qin B."/>
            <person name="Qu C."/>
            <person name="Retzel E.F."/>
            <person name="Riddle C."/>
            <person name="Sallet E."/>
            <person name="Samain S."/>
            <person name="Samson N."/>
            <person name="Sanders I."/>
            <person name="Saurat O."/>
            <person name="Scarpelli C."/>
            <person name="Schiex T."/>
            <person name="Segurens B."/>
            <person name="Severin A.J."/>
            <person name="Sherrier D.J."/>
            <person name="Shi R."/>
            <person name="Sims S."/>
            <person name="Singer S.R."/>
            <person name="Sinharoy S."/>
            <person name="Sterck L."/>
            <person name="Viollet A."/>
            <person name="Wang B.B."/>
            <person name="Wang K."/>
            <person name="Wang M."/>
            <person name="Wang X."/>
            <person name="Warfsmann J."/>
            <person name="Weissenbach J."/>
            <person name="White D.D."/>
            <person name="White J.D."/>
            <person name="Wiley G.B."/>
            <person name="Wincker P."/>
            <person name="Xing Y."/>
            <person name="Yang L."/>
            <person name="Yao Z."/>
            <person name="Ying F."/>
            <person name="Zhai J."/>
            <person name="Zhou L."/>
            <person name="Zuber A."/>
            <person name="Denarie J."/>
            <person name="Dixon R.A."/>
            <person name="May G.D."/>
            <person name="Schwartz D.C."/>
            <person name="Rogers J."/>
            <person name="Quetier F."/>
            <person name="Town C.D."/>
            <person name="Roe B.A."/>
        </authorList>
    </citation>
    <scope>NUCLEOTIDE SEQUENCE [LARGE SCALE GENOMIC DNA]</scope>
    <source>
        <strain evidence="3">A17</strain>
        <strain evidence="4 5">cv. Jemalong A17</strain>
    </source>
</reference>
<reference evidence="3 5" key="2">
    <citation type="journal article" date="2014" name="BMC Genomics">
        <title>An improved genome release (version Mt4.0) for the model legume Medicago truncatula.</title>
        <authorList>
            <person name="Tang H."/>
            <person name="Krishnakumar V."/>
            <person name="Bidwell S."/>
            <person name="Rosen B."/>
            <person name="Chan A."/>
            <person name="Zhou S."/>
            <person name="Gentzbittel L."/>
            <person name="Childs K.L."/>
            <person name="Yandell M."/>
            <person name="Gundlach H."/>
            <person name="Mayer K.F."/>
            <person name="Schwartz D.C."/>
            <person name="Town C.D."/>
        </authorList>
    </citation>
    <scope>GENOME REANNOTATION</scope>
    <source>
        <strain evidence="3">A17</strain>
        <strain evidence="4 5">cv. Jemalong A17</strain>
    </source>
</reference>
<dbReference type="AlphaFoldDB" id="G7ZWQ8"/>
<reference evidence="4" key="3">
    <citation type="submission" date="2015-04" db="UniProtKB">
        <authorList>
            <consortium name="EnsemblPlants"/>
        </authorList>
    </citation>
    <scope>IDENTIFICATION</scope>
    <source>
        <strain evidence="4">cv. Jemalong A17</strain>
    </source>
</reference>
<dbReference type="GO" id="GO:0008233">
    <property type="term" value="F:peptidase activity"/>
    <property type="evidence" value="ECO:0007669"/>
    <property type="project" value="UniProtKB-KW"/>
</dbReference>
<protein>
    <submittedName>
        <fullName evidence="3">ICE-like protease (Caspase) p20 domain protein</fullName>
    </submittedName>
</protein>
<evidence type="ECO:0000256" key="2">
    <source>
        <dbReference type="SAM" id="MobiDB-lite"/>
    </source>
</evidence>
<sequence length="208" mass="24412">METTEEGGPSNPMQTTEGEIRRRKYRRRNPIQLYGGANVAINMKKCLLEHLGFKEENITLRTNLSLFNLVDNKTSVLLNNLCSFITQSKKRDCLLILLAGHGGYHLDEQKKEMVHYFLGPDKQVIREDDFNHFIELLPEEVSLTIIADFCYYGGIVRGYKRWFMEDLTEEKYKDCPSRLNILNHCDTVMQLKQAQWLKRVIFMRHCYA</sequence>
<comment type="similarity">
    <text evidence="1">Belongs to the peptidase C14B family.</text>
</comment>
<evidence type="ECO:0000313" key="3">
    <source>
        <dbReference type="EMBL" id="KEH18085.1"/>
    </source>
</evidence>
<dbReference type="Gene3D" id="3.40.50.1460">
    <property type="match status" value="1"/>
</dbReference>